<organism evidence="7 8">
    <name type="scientific">Oceanibaculum pacificum</name>
    <dbReference type="NCBI Taxonomy" id="580166"/>
    <lineage>
        <taxon>Bacteria</taxon>
        <taxon>Pseudomonadati</taxon>
        <taxon>Pseudomonadota</taxon>
        <taxon>Alphaproteobacteria</taxon>
        <taxon>Rhodospirillales</taxon>
        <taxon>Oceanibaculaceae</taxon>
        <taxon>Oceanibaculum</taxon>
    </lineage>
</organism>
<sequence length="362" mass="38464">MKVAILGAGNVALATAYYLASTGHSVQLWSPFPEERAALSGGLLTAEGVLSGTADIVVAAQAESCVADAGLIVIAAPAFGHEPLMAAIAPHVTAAQTVLIHPVTGLSSLLLSRLMAERGVAPTIVDASTSLFTTRRITANSVRILKVKDVIEIAAIPAARGPQALALLEGLFGKRFRLEPNALTVSLNNHNPVYHVPPLLCNLSRAELQEDWMIWKGITPGVARLVKLVDDERLAVVRRYGTKEVSVADYFRQAHGAIGADLPAIFLSVAEKLKGPIGPQSFEHRFMTEDVPYALVFFLSLGEAAGIDMPITRNFIELTSALYERDFMAEGHTLDRLGLGGLTPDAIVARSMSGFSAPLAAE</sequence>
<comment type="caution">
    <text evidence="7">The sequence shown here is derived from an EMBL/GenBank/DDBJ whole genome shotgun (WGS) entry which is preliminary data.</text>
</comment>
<dbReference type="GO" id="GO:0008677">
    <property type="term" value="F:2-dehydropantoate 2-reductase activity"/>
    <property type="evidence" value="ECO:0007669"/>
    <property type="project" value="UniProtKB-EC"/>
</dbReference>
<keyword evidence="8" id="KW-1185">Reference proteome</keyword>
<evidence type="ECO:0000313" key="8">
    <source>
        <dbReference type="Proteomes" id="UP000076400"/>
    </source>
</evidence>
<dbReference type="InterPro" id="IPR003421">
    <property type="entry name" value="Opine_DH"/>
</dbReference>
<dbReference type="Pfam" id="PF02317">
    <property type="entry name" value="Octopine_DH"/>
    <property type="match status" value="1"/>
</dbReference>
<dbReference type="PANTHER" id="PTHR38015">
    <property type="entry name" value="BLR6086 PROTEIN"/>
    <property type="match status" value="1"/>
</dbReference>
<dbReference type="Gene3D" id="3.40.50.720">
    <property type="entry name" value="NAD(P)-binding Rossmann-like Domain"/>
    <property type="match status" value="1"/>
</dbReference>
<feature type="domain" description="Opine dehydrogenase" evidence="5">
    <location>
        <begin position="180"/>
        <end position="322"/>
    </location>
</feature>
<dbReference type="Gene3D" id="1.10.1040.10">
    <property type="entry name" value="N-(1-d-carboxylethyl)-l-norvaline Dehydrogenase, domain 2"/>
    <property type="match status" value="1"/>
</dbReference>
<evidence type="ECO:0000256" key="2">
    <source>
        <dbReference type="ARBA" id="ARBA00019465"/>
    </source>
</evidence>
<feature type="domain" description="Ketopantoate reductase N-terminal" evidence="6">
    <location>
        <begin position="3"/>
        <end position="100"/>
    </location>
</feature>
<evidence type="ECO:0000259" key="6">
    <source>
        <dbReference type="Pfam" id="PF02558"/>
    </source>
</evidence>
<comment type="catalytic activity">
    <reaction evidence="4">
        <text>(R)-pantoate + NADP(+) = 2-dehydropantoate + NADPH + H(+)</text>
        <dbReference type="Rhea" id="RHEA:16233"/>
        <dbReference type="ChEBI" id="CHEBI:11561"/>
        <dbReference type="ChEBI" id="CHEBI:15378"/>
        <dbReference type="ChEBI" id="CHEBI:15980"/>
        <dbReference type="ChEBI" id="CHEBI:57783"/>
        <dbReference type="ChEBI" id="CHEBI:58349"/>
        <dbReference type="EC" id="1.1.1.169"/>
    </reaction>
</comment>
<evidence type="ECO:0000256" key="1">
    <source>
        <dbReference type="ARBA" id="ARBA00004994"/>
    </source>
</evidence>
<dbReference type="InterPro" id="IPR051729">
    <property type="entry name" value="Opine/Lysopine_DH"/>
</dbReference>
<dbReference type="AlphaFoldDB" id="A0A154W869"/>
<protein>
    <recommendedName>
        <fullName evidence="2">2-dehydropantoate 2-reductase</fullName>
    </recommendedName>
</protein>
<dbReference type="InterPro" id="IPR036291">
    <property type="entry name" value="NAD(P)-bd_dom_sf"/>
</dbReference>
<reference evidence="7 8" key="1">
    <citation type="submission" date="2015-12" db="EMBL/GenBank/DDBJ databases">
        <title>Genome sequence of Oceanibaculum pacificum MCCC 1A02656.</title>
        <authorList>
            <person name="Lu L."/>
            <person name="Lai Q."/>
            <person name="Shao Z."/>
            <person name="Qian P."/>
        </authorList>
    </citation>
    <scope>NUCLEOTIDE SEQUENCE [LARGE SCALE GENOMIC DNA]</scope>
    <source>
        <strain evidence="7 8">MCCC 1A02656</strain>
    </source>
</reference>
<evidence type="ECO:0000256" key="4">
    <source>
        <dbReference type="ARBA" id="ARBA00048793"/>
    </source>
</evidence>
<dbReference type="PANTHER" id="PTHR38015:SF1">
    <property type="entry name" value="OPINE DEHYDROGENASE DOMAIN-CONTAINING PROTEIN"/>
    <property type="match status" value="1"/>
</dbReference>
<dbReference type="OrthoDB" id="6135265at2"/>
<dbReference type="RefSeq" id="WP_067554517.1">
    <property type="nucleotide sequence ID" value="NZ_LPXN01000095.1"/>
</dbReference>
<comment type="pathway">
    <text evidence="1">Cofactor biosynthesis; (R)-pantothenate biosynthesis; (R)-pantoate from 3-methyl-2-oxobutanoate: step 2/2.</text>
</comment>
<gene>
    <name evidence="7" type="ORF">AUP43_06700</name>
</gene>
<keyword evidence="3" id="KW-0566">Pantothenate biosynthesis</keyword>
<dbReference type="EMBL" id="LPXN01000095">
    <property type="protein sequence ID" value="KZD09734.1"/>
    <property type="molecule type" value="Genomic_DNA"/>
</dbReference>
<name>A0A154W869_9PROT</name>
<evidence type="ECO:0000256" key="3">
    <source>
        <dbReference type="ARBA" id="ARBA00022655"/>
    </source>
</evidence>
<accession>A0A154W869</accession>
<dbReference type="SUPFAM" id="SSF51735">
    <property type="entry name" value="NAD(P)-binding Rossmann-fold domains"/>
    <property type="match status" value="1"/>
</dbReference>
<dbReference type="Proteomes" id="UP000076400">
    <property type="component" value="Unassembled WGS sequence"/>
</dbReference>
<dbReference type="GO" id="GO:0015940">
    <property type="term" value="P:pantothenate biosynthetic process"/>
    <property type="evidence" value="ECO:0007669"/>
    <property type="project" value="UniProtKB-UniPathway"/>
</dbReference>
<dbReference type="InterPro" id="IPR008927">
    <property type="entry name" value="6-PGluconate_DH-like_C_sf"/>
</dbReference>
<dbReference type="InterPro" id="IPR013332">
    <property type="entry name" value="KPR_N"/>
</dbReference>
<dbReference type="SUPFAM" id="SSF48179">
    <property type="entry name" value="6-phosphogluconate dehydrogenase C-terminal domain-like"/>
    <property type="match status" value="1"/>
</dbReference>
<proteinExistence type="predicted"/>
<dbReference type="STRING" id="580166.AUP43_06700"/>
<evidence type="ECO:0000259" key="5">
    <source>
        <dbReference type="Pfam" id="PF02317"/>
    </source>
</evidence>
<evidence type="ECO:0000313" key="7">
    <source>
        <dbReference type="EMBL" id="KZD09734.1"/>
    </source>
</evidence>
<dbReference type="InterPro" id="IPR013328">
    <property type="entry name" value="6PGD_dom2"/>
</dbReference>
<dbReference type="Pfam" id="PF02558">
    <property type="entry name" value="ApbA"/>
    <property type="match status" value="1"/>
</dbReference>
<dbReference type="UniPathway" id="UPA00028">
    <property type="reaction ID" value="UER00004"/>
</dbReference>